<sequence length="359" mass="40459">MLENNVFKPSQLIPPGETISEILEERKITTGDFAHVIGVPYDVANKLLVGDLIINKEMAAVLSGILGASPTFWLNREERYRAQLSELHTPLSSEEDNWLKEIPVSAMQKNGWIPKVAFPAQNLRNCLSFFDVPDVQSWKEIYSAGSELAAFRTSPAFDPKLGAVAAWLRQGEIEADFIDCSFWDKDKFFAALQDARYLTTQEDPSIFIPELQKIFAACGVAVVIARTPDGCQASGATKFISNEKAILMLSFRHLSDDHFWFTFFHEAAHLILHGDVVFVEGEHCSDSVQEQEANTFSADFLIPVEYKDELRLLGSDVRKIFRFAKKLGVSPGIVVGQLQHLGIVKHYHLQKLKVRYKWV</sequence>
<protein>
    <recommendedName>
        <fullName evidence="2">IrrE N-terminal-like domain-containing protein</fullName>
    </recommendedName>
</protein>
<dbReference type="InterPro" id="IPR001387">
    <property type="entry name" value="Cro/C1-type_HTH"/>
</dbReference>
<dbReference type="Pfam" id="PF06114">
    <property type="entry name" value="Peptidase_M78"/>
    <property type="match status" value="1"/>
</dbReference>
<evidence type="ECO:0000259" key="2">
    <source>
        <dbReference type="Pfam" id="PF06114"/>
    </source>
</evidence>
<comment type="caution">
    <text evidence="3">The sequence shown here is derived from an EMBL/GenBank/DDBJ whole genome shotgun (WGS) entry which is preliminary data.</text>
</comment>
<gene>
    <name evidence="3" type="ORF">BK661_16015</name>
</gene>
<dbReference type="AlphaFoldDB" id="A0A423J2Q8"/>
<evidence type="ECO:0000313" key="3">
    <source>
        <dbReference type="EMBL" id="RON31988.1"/>
    </source>
</evidence>
<proteinExistence type="inferred from homology"/>
<dbReference type="GO" id="GO:0003677">
    <property type="term" value="F:DNA binding"/>
    <property type="evidence" value="ECO:0007669"/>
    <property type="project" value="InterPro"/>
</dbReference>
<name>A0A423J2Q8_9PSED</name>
<evidence type="ECO:0000256" key="1">
    <source>
        <dbReference type="ARBA" id="ARBA00007227"/>
    </source>
</evidence>
<dbReference type="Gene3D" id="1.10.10.2910">
    <property type="match status" value="1"/>
</dbReference>
<dbReference type="InterPro" id="IPR010982">
    <property type="entry name" value="Lambda_DNA-bd_dom_sf"/>
</dbReference>
<dbReference type="Proteomes" id="UP000283260">
    <property type="component" value="Unassembled WGS sequence"/>
</dbReference>
<feature type="domain" description="IrrE N-terminal-like" evidence="2">
    <location>
        <begin position="242"/>
        <end position="334"/>
    </location>
</feature>
<dbReference type="CDD" id="cd00093">
    <property type="entry name" value="HTH_XRE"/>
    <property type="match status" value="1"/>
</dbReference>
<organism evidence="3 4">
    <name type="scientific">Pseudomonas frederiksbergensis</name>
    <dbReference type="NCBI Taxonomy" id="104087"/>
    <lineage>
        <taxon>Bacteria</taxon>
        <taxon>Pseudomonadati</taxon>
        <taxon>Pseudomonadota</taxon>
        <taxon>Gammaproteobacteria</taxon>
        <taxon>Pseudomonadales</taxon>
        <taxon>Pseudomonadaceae</taxon>
        <taxon>Pseudomonas</taxon>
    </lineage>
</organism>
<reference evidence="3 4" key="1">
    <citation type="submission" date="2016-10" db="EMBL/GenBank/DDBJ databases">
        <title>Comparative genome analysis of multiple Pseudomonas spp. focuses on biocontrol and plant growth promoting traits.</title>
        <authorList>
            <person name="Tao X.-Y."/>
            <person name="Taylor C.G."/>
        </authorList>
    </citation>
    <scope>NUCLEOTIDE SEQUENCE [LARGE SCALE GENOMIC DNA]</scope>
    <source>
        <strain evidence="3 4">94G2</strain>
    </source>
</reference>
<dbReference type="SUPFAM" id="SSF47413">
    <property type="entry name" value="lambda repressor-like DNA-binding domains"/>
    <property type="match status" value="1"/>
</dbReference>
<dbReference type="Gene3D" id="1.10.260.40">
    <property type="entry name" value="lambda repressor-like DNA-binding domains"/>
    <property type="match status" value="1"/>
</dbReference>
<dbReference type="InterPro" id="IPR010359">
    <property type="entry name" value="IrrE_HExxH"/>
</dbReference>
<comment type="similarity">
    <text evidence="1">Belongs to the short-chain fatty acyl-CoA assimilation regulator (ScfR) family.</text>
</comment>
<accession>A0A423J2Q8</accession>
<evidence type="ECO:0000313" key="4">
    <source>
        <dbReference type="Proteomes" id="UP000283260"/>
    </source>
</evidence>
<dbReference type="EMBL" id="MOBL01000017">
    <property type="protein sequence ID" value="RON31988.1"/>
    <property type="molecule type" value="Genomic_DNA"/>
</dbReference>